<evidence type="ECO:0000256" key="1">
    <source>
        <dbReference type="ARBA" id="ARBA00005953"/>
    </source>
</evidence>
<evidence type="ECO:0000256" key="2">
    <source>
        <dbReference type="ARBA" id="ARBA00022801"/>
    </source>
</evidence>
<comment type="similarity">
    <text evidence="1">Belongs to the 4-hydroxybenzoyl-CoA thioesterase family.</text>
</comment>
<keyword evidence="2 3" id="KW-0378">Hydrolase</keyword>
<reference evidence="4" key="1">
    <citation type="submission" date="2016-10" db="EMBL/GenBank/DDBJ databases">
        <authorList>
            <person name="Varghese N."/>
            <person name="Submissions S."/>
        </authorList>
    </citation>
    <scope>NUCLEOTIDE SEQUENCE [LARGE SCALE GENOMIC DNA]</scope>
    <source>
        <strain evidence="4">DSM 25730</strain>
    </source>
</reference>
<dbReference type="OrthoDB" id="9801517at2"/>
<keyword evidence="4" id="KW-1185">Reference proteome</keyword>
<name>A0A1I1P631_9FLAO</name>
<dbReference type="InterPro" id="IPR029069">
    <property type="entry name" value="HotDog_dom_sf"/>
</dbReference>
<dbReference type="PANTHER" id="PTHR31793:SF27">
    <property type="entry name" value="NOVEL THIOESTERASE SUPERFAMILY DOMAIN AND SAPOSIN A-TYPE DOMAIN CONTAINING PROTEIN (0610012H03RIK)"/>
    <property type="match status" value="1"/>
</dbReference>
<dbReference type="GO" id="GO:0047617">
    <property type="term" value="F:fatty acyl-CoA hydrolase activity"/>
    <property type="evidence" value="ECO:0007669"/>
    <property type="project" value="TreeGrafter"/>
</dbReference>
<proteinExistence type="inferred from homology"/>
<dbReference type="STRING" id="870482.SAMN04487987_103217"/>
<dbReference type="InterPro" id="IPR050563">
    <property type="entry name" value="4-hydroxybenzoyl-CoA_TE"/>
</dbReference>
<dbReference type="CDD" id="cd00586">
    <property type="entry name" value="4HBT"/>
    <property type="match status" value="1"/>
</dbReference>
<dbReference type="SUPFAM" id="SSF54637">
    <property type="entry name" value="Thioesterase/thiol ester dehydrase-isomerase"/>
    <property type="match status" value="1"/>
</dbReference>
<evidence type="ECO:0000313" key="4">
    <source>
        <dbReference type="Proteomes" id="UP000199439"/>
    </source>
</evidence>
<sequence>MKTYETSLTVTKDHIDDLNHVNNVHYVQWVQDIAKAHWQSKASEELQTKYSWFLLSHFIEYKSAAFLNDTINLKTYIAKAEGVTYTRVVEMHNASTNKLLAKSETKWCFINAKTERPSRIPKEITELFD</sequence>
<dbReference type="RefSeq" id="WP_092850375.1">
    <property type="nucleotide sequence ID" value="NZ_FOMI01000003.1"/>
</dbReference>
<dbReference type="Pfam" id="PF13279">
    <property type="entry name" value="4HBT_2"/>
    <property type="match status" value="1"/>
</dbReference>
<gene>
    <name evidence="3" type="ORF">SAMN04487987_103217</name>
</gene>
<dbReference type="EMBL" id="FOMI01000003">
    <property type="protein sequence ID" value="SFD05277.1"/>
    <property type="molecule type" value="Genomic_DNA"/>
</dbReference>
<organism evidence="3 4">
    <name type="scientific">Algibacter pectinivorans</name>
    <dbReference type="NCBI Taxonomy" id="870482"/>
    <lineage>
        <taxon>Bacteria</taxon>
        <taxon>Pseudomonadati</taxon>
        <taxon>Bacteroidota</taxon>
        <taxon>Flavobacteriia</taxon>
        <taxon>Flavobacteriales</taxon>
        <taxon>Flavobacteriaceae</taxon>
        <taxon>Algibacter</taxon>
    </lineage>
</organism>
<dbReference type="Gene3D" id="3.10.129.10">
    <property type="entry name" value="Hotdog Thioesterase"/>
    <property type="match status" value="1"/>
</dbReference>
<protein>
    <submittedName>
        <fullName evidence="3">Acyl-CoA thioester hydrolase</fullName>
    </submittedName>
</protein>
<dbReference type="AlphaFoldDB" id="A0A1I1P631"/>
<accession>A0A1I1P631</accession>
<dbReference type="Proteomes" id="UP000199439">
    <property type="component" value="Unassembled WGS sequence"/>
</dbReference>
<dbReference type="PANTHER" id="PTHR31793">
    <property type="entry name" value="4-HYDROXYBENZOYL-COA THIOESTERASE FAMILY MEMBER"/>
    <property type="match status" value="1"/>
</dbReference>
<evidence type="ECO:0000313" key="3">
    <source>
        <dbReference type="EMBL" id="SFD05277.1"/>
    </source>
</evidence>